<dbReference type="OrthoDB" id="2156220at2"/>
<dbReference type="InterPro" id="IPR011256">
    <property type="entry name" value="Reg_factor_effector_dom_sf"/>
</dbReference>
<dbReference type="Pfam" id="PF04832">
    <property type="entry name" value="SOUL"/>
    <property type="match status" value="2"/>
</dbReference>
<dbReference type="Gene3D" id="3.20.80.10">
    <property type="entry name" value="Regulatory factor, effector binding domain"/>
    <property type="match status" value="2"/>
</dbReference>
<protein>
    <submittedName>
        <fullName evidence="1">Heme-binding protein</fullName>
    </submittedName>
</protein>
<dbReference type="PANTHER" id="PTHR11220:SF58">
    <property type="entry name" value="SOUL HEME-BINDING FAMILY PROTEIN"/>
    <property type="match status" value="1"/>
</dbReference>
<dbReference type="PANTHER" id="PTHR11220">
    <property type="entry name" value="HEME-BINDING PROTEIN-RELATED"/>
    <property type="match status" value="1"/>
</dbReference>
<accession>A0A2Z3HQT9</accession>
<gene>
    <name evidence="1" type="ORF">HYN04_03735</name>
</gene>
<evidence type="ECO:0000313" key="1">
    <source>
        <dbReference type="EMBL" id="AWM78723.1"/>
    </source>
</evidence>
<sequence>MVGIRAGTEQPPYEVVGRVGEAEIRRYAPQIAAEAVVEGPVETARNEGFRRVAGYIFGDNTAKASVAMTAPVVQGREAAGGSQSIAMTAPVVQARAGRSESIAMTSPVVQQPAGAETWSIQFIMPSKYTMATLPQPNDPRVRLVEIPARTFAVVRFSGLGKADAVARHEKALDASLAGSAWRASGEPVTWYYDPPWTVPFLRRNEVARPVEAVTSAPTQ</sequence>
<proteinExistence type="predicted"/>
<dbReference type="SUPFAM" id="SSF55136">
    <property type="entry name" value="Probable bacterial effector-binding domain"/>
    <property type="match status" value="2"/>
</dbReference>
<evidence type="ECO:0000313" key="2">
    <source>
        <dbReference type="Proteomes" id="UP000247763"/>
    </source>
</evidence>
<dbReference type="KEGG" id="phb:HYN04_03735"/>
<name>A0A2Z3HQT9_9CAUL</name>
<dbReference type="Proteomes" id="UP000247763">
    <property type="component" value="Chromosome"/>
</dbReference>
<dbReference type="AlphaFoldDB" id="A0A2Z3HQT9"/>
<dbReference type="EMBL" id="CP029479">
    <property type="protein sequence ID" value="AWM78723.1"/>
    <property type="molecule type" value="Genomic_DNA"/>
</dbReference>
<dbReference type="InterPro" id="IPR006917">
    <property type="entry name" value="SOUL_heme-bd"/>
</dbReference>
<keyword evidence="2" id="KW-1185">Reference proteome</keyword>
<organism evidence="1 2">
    <name type="scientific">Phenylobacterium parvum</name>
    <dbReference type="NCBI Taxonomy" id="2201350"/>
    <lineage>
        <taxon>Bacteria</taxon>
        <taxon>Pseudomonadati</taxon>
        <taxon>Pseudomonadota</taxon>
        <taxon>Alphaproteobacteria</taxon>
        <taxon>Caulobacterales</taxon>
        <taxon>Caulobacteraceae</taxon>
        <taxon>Phenylobacterium</taxon>
    </lineage>
</organism>
<reference evidence="2" key="1">
    <citation type="submission" date="2018-05" db="EMBL/GenBank/DDBJ databases">
        <title>Genome sequencing of Phenylobacterium sp. HYN0004.</title>
        <authorList>
            <person name="Yi H."/>
            <person name="Baek C."/>
        </authorList>
    </citation>
    <scope>NUCLEOTIDE SEQUENCE [LARGE SCALE GENOMIC DNA]</scope>
    <source>
        <strain evidence="2">HYN0004</strain>
    </source>
</reference>